<feature type="signal peptide" evidence="1">
    <location>
        <begin position="1"/>
        <end position="21"/>
    </location>
</feature>
<evidence type="ECO:0000259" key="2">
    <source>
        <dbReference type="Pfam" id="PF17116"/>
    </source>
</evidence>
<organism evidence="3 4">
    <name type="scientific">Porphyromonas crevioricanis</name>
    <dbReference type="NCBI Taxonomy" id="393921"/>
    <lineage>
        <taxon>Bacteria</taxon>
        <taxon>Pseudomonadati</taxon>
        <taxon>Bacteroidota</taxon>
        <taxon>Bacteroidia</taxon>
        <taxon>Bacteroidales</taxon>
        <taxon>Porphyromonadaceae</taxon>
        <taxon>Porphyromonas</taxon>
    </lineage>
</organism>
<dbReference type="RefSeq" id="WP_023941078.1">
    <property type="nucleotide sequence ID" value="NZ_LS483447.1"/>
</dbReference>
<dbReference type="Proteomes" id="UP000249300">
    <property type="component" value="Chromosome 1"/>
</dbReference>
<keyword evidence="4" id="KW-1185">Reference proteome</keyword>
<feature type="chain" id="PRO_5016072236" description="Type 9 secretion system plug protein N-terminal domain-containing protein" evidence="1">
    <location>
        <begin position="22"/>
        <end position="421"/>
    </location>
</feature>
<gene>
    <name evidence="3" type="ORF">NCTC12858_01675</name>
</gene>
<protein>
    <recommendedName>
        <fullName evidence="2">Type 9 secretion system plug protein N-terminal domain-containing protein</fullName>
    </recommendedName>
</protein>
<dbReference type="Pfam" id="PF17116">
    <property type="entry name" value="T9SS_plug_1st"/>
    <property type="match status" value="1"/>
</dbReference>
<dbReference type="InterPro" id="IPR031345">
    <property type="entry name" value="T9SS_Plug_N"/>
</dbReference>
<dbReference type="EMBL" id="LS483447">
    <property type="protein sequence ID" value="SQH73804.1"/>
    <property type="molecule type" value="Genomic_DNA"/>
</dbReference>
<evidence type="ECO:0000313" key="4">
    <source>
        <dbReference type="Proteomes" id="UP000249300"/>
    </source>
</evidence>
<reference evidence="3 4" key="1">
    <citation type="submission" date="2018-06" db="EMBL/GenBank/DDBJ databases">
        <authorList>
            <consortium name="Pathogen Informatics"/>
            <person name="Doyle S."/>
        </authorList>
    </citation>
    <scope>NUCLEOTIDE SEQUENCE [LARGE SCALE GENOMIC DNA]</scope>
    <source>
        <strain evidence="3 4">NCTC12858</strain>
    </source>
</reference>
<evidence type="ECO:0000313" key="3">
    <source>
        <dbReference type="EMBL" id="SQH73804.1"/>
    </source>
</evidence>
<proteinExistence type="predicted"/>
<evidence type="ECO:0000256" key="1">
    <source>
        <dbReference type="SAM" id="SignalP"/>
    </source>
</evidence>
<name>A0A2X4PIM1_9PORP</name>
<keyword evidence="1" id="KW-0732">Signal</keyword>
<accession>A0A2X4PIM1</accession>
<sequence>MAIRVLLLNVVLLFVSFTSVAQEKRQVAGVQTRLLGTSQERPVVYYHLNSEEHIDIGFDLIGDDDVSLYYRIYRLPKGEEAELPPIQYLSNSWPVEVSGGRHSRSTRIPYVHYEIQIPNEKVSPLMSGFYILEVYSNDTDYSRGEGLVRVPFTVVEPFLDVDLEFQSFNIEGDLSQDQEVAVTVQDEDSKLLKNPQDITVEVWKNYAEDYRELSIPSQIHSDKIVYDARRAAIFRGGSEYEHFDLLDISSGSMLGIDSVVLASNGYHVYLPMGHNRIDRPYIFQPDLDGKRKIRSMAYGVSLPELEGEYYTVHFALEYEPVKPELRSGCVFRLAGEAFCFFPEKTTMQIDERNGTAYCSVLLKQGYVEYAYTAQDRSGLLHHMGGEHRQTSNTYTAFVVADSPNEDSYRIVGATVQRYMGL</sequence>
<feature type="domain" description="Type 9 secretion system plug protein N-terminal" evidence="2">
    <location>
        <begin position="37"/>
        <end position="139"/>
    </location>
</feature>
<dbReference type="AlphaFoldDB" id="A0A2X4PIM1"/>
<dbReference type="KEGG" id="pcre:NCTC12858_01675"/>